<accession>A0A8D3DM23</accession>
<proteinExistence type="predicted"/>
<organism evidence="2 3">
    <name type="scientific">Scophthalmus maximus</name>
    <name type="common">Turbot</name>
    <name type="synonym">Psetta maxima</name>
    <dbReference type="NCBI Taxonomy" id="52904"/>
    <lineage>
        <taxon>Eukaryota</taxon>
        <taxon>Metazoa</taxon>
        <taxon>Chordata</taxon>
        <taxon>Craniata</taxon>
        <taxon>Vertebrata</taxon>
        <taxon>Euteleostomi</taxon>
        <taxon>Actinopterygii</taxon>
        <taxon>Neopterygii</taxon>
        <taxon>Teleostei</taxon>
        <taxon>Neoteleostei</taxon>
        <taxon>Acanthomorphata</taxon>
        <taxon>Carangaria</taxon>
        <taxon>Pleuronectiformes</taxon>
        <taxon>Pleuronectoidei</taxon>
        <taxon>Scophthalmidae</taxon>
        <taxon>Scophthalmus</taxon>
    </lineage>
</organism>
<dbReference type="AlphaFoldDB" id="A0A8D3DM23"/>
<evidence type="ECO:0000313" key="3">
    <source>
        <dbReference type="Proteomes" id="UP000694558"/>
    </source>
</evidence>
<evidence type="ECO:0000313" key="2">
    <source>
        <dbReference type="Ensembl" id="ENSSMAP00000060582.1"/>
    </source>
</evidence>
<evidence type="ECO:0000256" key="1">
    <source>
        <dbReference type="SAM" id="MobiDB-lite"/>
    </source>
</evidence>
<reference evidence="2" key="2">
    <citation type="submission" date="2025-08" db="UniProtKB">
        <authorList>
            <consortium name="Ensembl"/>
        </authorList>
    </citation>
    <scope>IDENTIFICATION</scope>
</reference>
<dbReference type="Proteomes" id="UP000694558">
    <property type="component" value="Chromosome 10"/>
</dbReference>
<protein>
    <submittedName>
        <fullName evidence="2">Uncharacterized protein</fullName>
    </submittedName>
</protein>
<sequence>MNPSDCATGRRPATRSHSDDVPPLGAESERRRTSEDEKIDGRETRSSGGRGGYWRTPVGGARELGTIGSTSVTPVFCVLTSRGLLLLFL</sequence>
<name>A0A8D3DM23_SCOMX</name>
<reference evidence="2" key="1">
    <citation type="submission" date="2023-05" db="EMBL/GenBank/DDBJ databases">
        <title>High-quality long-read genome of Scophthalmus maximus.</title>
        <authorList>
            <person name="Lien S."/>
            <person name="Martinez P."/>
        </authorList>
    </citation>
    <scope>NUCLEOTIDE SEQUENCE [LARGE SCALE GENOMIC DNA]</scope>
</reference>
<dbReference type="Ensembl" id="ENSSMAT00000083330.1">
    <property type="protein sequence ID" value="ENSSMAP00000060582.1"/>
    <property type="gene ID" value="ENSSMAG00000026567.1"/>
</dbReference>
<feature type="region of interest" description="Disordered" evidence="1">
    <location>
        <begin position="1"/>
        <end position="57"/>
    </location>
</feature>
<feature type="compositionally biased region" description="Basic and acidic residues" evidence="1">
    <location>
        <begin position="27"/>
        <end position="45"/>
    </location>
</feature>